<dbReference type="PROSITE" id="PS00107">
    <property type="entry name" value="PROTEIN_KINASE_ATP"/>
    <property type="match status" value="1"/>
</dbReference>
<dbReference type="InterPro" id="IPR000719">
    <property type="entry name" value="Prot_kinase_dom"/>
</dbReference>
<feature type="compositionally biased region" description="Low complexity" evidence="8">
    <location>
        <begin position="340"/>
        <end position="351"/>
    </location>
</feature>
<keyword evidence="9" id="KW-0472">Membrane</keyword>
<evidence type="ECO:0000256" key="5">
    <source>
        <dbReference type="ARBA" id="ARBA00022777"/>
    </source>
</evidence>
<dbReference type="EMBL" id="JAKJHZ010000011">
    <property type="protein sequence ID" value="MCF6379563.1"/>
    <property type="molecule type" value="Genomic_DNA"/>
</dbReference>
<dbReference type="CDD" id="cd14014">
    <property type="entry name" value="STKc_PknB_like"/>
    <property type="match status" value="1"/>
</dbReference>
<evidence type="ECO:0000256" key="9">
    <source>
        <dbReference type="SAM" id="Phobius"/>
    </source>
</evidence>
<dbReference type="InterPro" id="IPR017441">
    <property type="entry name" value="Protein_kinase_ATP_BS"/>
</dbReference>
<keyword evidence="5 11" id="KW-0418">Kinase</keyword>
<reference evidence="11 12" key="1">
    <citation type="submission" date="2022-01" db="EMBL/GenBank/DDBJ databases">
        <title>Nocardioides sp. nov., an actinomycete isolated from mining soil.</title>
        <authorList>
            <person name="Liu L."/>
        </authorList>
    </citation>
    <scope>NUCLEOTIDE SEQUENCE [LARGE SCALE GENOMIC DNA]</scope>
    <source>
        <strain evidence="11 12">KLBMP 9356</strain>
    </source>
</reference>
<keyword evidence="9" id="KW-1133">Transmembrane helix</keyword>
<evidence type="ECO:0000256" key="4">
    <source>
        <dbReference type="ARBA" id="ARBA00022741"/>
    </source>
</evidence>
<dbReference type="PANTHER" id="PTHR43289">
    <property type="entry name" value="MITOGEN-ACTIVATED PROTEIN KINASE KINASE KINASE 20-RELATED"/>
    <property type="match status" value="1"/>
</dbReference>
<feature type="domain" description="Protein kinase" evidence="10">
    <location>
        <begin position="6"/>
        <end position="259"/>
    </location>
</feature>
<protein>
    <recommendedName>
        <fullName evidence="1">non-specific serine/threonine protein kinase</fullName>
        <ecNumber evidence="1">2.7.11.1</ecNumber>
    </recommendedName>
</protein>
<gene>
    <name evidence="11" type="ORF">L2K70_18275</name>
</gene>
<sequence>MIAGRYRLEREIGRGGSGTVHLAHDDVLGRQVAIKRIGTMPGSDDVELERAEREARLAAALNHPHVVSVFDLVDEADARWLVMEYVDGETLSERVRRSGPIPADEAAALLGQTADALVEAHAAGIVHRDVKPSNILISAAGAKLNDFGIARSENDPSLTQTGLVTGSPAYLAPEVASGSSATAASDVWSLGGTLYHAVTGSPPYDVGDNLIGALYKIVHEDPPRLADDHPMAGLLAVMMTHDPDERWSMQRVRDDLARIARGQRSTAAVPAARTPAPAAAEPTGVLPPVRPAPLPRAARRRRHHWGLIAAAAVAAVAAIVAAYVLAGRGTPEAAPDDSARTSPASSASTNDSPDDNPSDSPAQPTAEEQRRQMDEFITSYLATVTTDPEAAFDQLTPEFQDKSGGYGDYIGWWSQVESARLDSVSSNPSDGTVDYTVSYRMKTGRTNTDRVRLQLQRSGDRYLIAGEA</sequence>
<keyword evidence="4 7" id="KW-0547">Nucleotide-binding</keyword>
<evidence type="ECO:0000256" key="7">
    <source>
        <dbReference type="PROSITE-ProRule" id="PRU10141"/>
    </source>
</evidence>
<name>A0ABS9HHG8_9ACTN</name>
<dbReference type="PROSITE" id="PS50011">
    <property type="entry name" value="PROTEIN_KINASE_DOM"/>
    <property type="match status" value="1"/>
</dbReference>
<keyword evidence="2 11" id="KW-0723">Serine/threonine-protein kinase</keyword>
<accession>A0ABS9HHG8</accession>
<dbReference type="SUPFAM" id="SSF56112">
    <property type="entry name" value="Protein kinase-like (PK-like)"/>
    <property type="match status" value="1"/>
</dbReference>
<keyword evidence="9" id="KW-0812">Transmembrane</keyword>
<evidence type="ECO:0000256" key="6">
    <source>
        <dbReference type="ARBA" id="ARBA00022840"/>
    </source>
</evidence>
<feature type="region of interest" description="Disordered" evidence="8">
    <location>
        <begin position="330"/>
        <end position="369"/>
    </location>
</feature>
<evidence type="ECO:0000256" key="1">
    <source>
        <dbReference type="ARBA" id="ARBA00012513"/>
    </source>
</evidence>
<dbReference type="PROSITE" id="PS00108">
    <property type="entry name" value="PROTEIN_KINASE_ST"/>
    <property type="match status" value="1"/>
</dbReference>
<dbReference type="GO" id="GO:0004674">
    <property type="term" value="F:protein serine/threonine kinase activity"/>
    <property type="evidence" value="ECO:0007669"/>
    <property type="project" value="UniProtKB-KW"/>
</dbReference>
<evidence type="ECO:0000256" key="8">
    <source>
        <dbReference type="SAM" id="MobiDB-lite"/>
    </source>
</evidence>
<dbReference type="EC" id="2.7.11.1" evidence="1"/>
<evidence type="ECO:0000313" key="11">
    <source>
        <dbReference type="EMBL" id="MCF6379563.1"/>
    </source>
</evidence>
<dbReference type="InterPro" id="IPR008271">
    <property type="entry name" value="Ser/Thr_kinase_AS"/>
</dbReference>
<proteinExistence type="predicted"/>
<dbReference type="InterPro" id="IPR011009">
    <property type="entry name" value="Kinase-like_dom_sf"/>
</dbReference>
<dbReference type="Gene3D" id="1.10.510.10">
    <property type="entry name" value="Transferase(Phosphotransferase) domain 1"/>
    <property type="match status" value="1"/>
</dbReference>
<dbReference type="PANTHER" id="PTHR43289:SF6">
    <property type="entry name" value="SERINE_THREONINE-PROTEIN KINASE NEKL-3"/>
    <property type="match status" value="1"/>
</dbReference>
<keyword evidence="6 7" id="KW-0067">ATP-binding</keyword>
<organism evidence="11 12">
    <name type="scientific">Nocardioides potassii</name>
    <dbReference type="NCBI Taxonomy" id="2911371"/>
    <lineage>
        <taxon>Bacteria</taxon>
        <taxon>Bacillati</taxon>
        <taxon>Actinomycetota</taxon>
        <taxon>Actinomycetes</taxon>
        <taxon>Propionibacteriales</taxon>
        <taxon>Nocardioidaceae</taxon>
        <taxon>Nocardioides</taxon>
    </lineage>
</organism>
<dbReference type="Gene3D" id="3.30.200.20">
    <property type="entry name" value="Phosphorylase Kinase, domain 1"/>
    <property type="match status" value="1"/>
</dbReference>
<comment type="caution">
    <text evidence="11">The sequence shown here is derived from an EMBL/GenBank/DDBJ whole genome shotgun (WGS) entry which is preliminary data.</text>
</comment>
<keyword evidence="3" id="KW-0808">Transferase</keyword>
<dbReference type="SMART" id="SM00220">
    <property type="entry name" value="S_TKc"/>
    <property type="match status" value="1"/>
</dbReference>
<feature type="binding site" evidence="7">
    <location>
        <position position="35"/>
    </location>
    <ligand>
        <name>ATP</name>
        <dbReference type="ChEBI" id="CHEBI:30616"/>
    </ligand>
</feature>
<evidence type="ECO:0000256" key="3">
    <source>
        <dbReference type="ARBA" id="ARBA00022679"/>
    </source>
</evidence>
<feature type="region of interest" description="Disordered" evidence="8">
    <location>
        <begin position="263"/>
        <end position="291"/>
    </location>
</feature>
<evidence type="ECO:0000256" key="2">
    <source>
        <dbReference type="ARBA" id="ARBA00022527"/>
    </source>
</evidence>
<feature type="transmembrane region" description="Helical" evidence="9">
    <location>
        <begin position="305"/>
        <end position="326"/>
    </location>
</feature>
<evidence type="ECO:0000313" key="12">
    <source>
        <dbReference type="Proteomes" id="UP001201161"/>
    </source>
</evidence>
<dbReference type="Proteomes" id="UP001201161">
    <property type="component" value="Unassembled WGS sequence"/>
</dbReference>
<dbReference type="Pfam" id="PF00069">
    <property type="entry name" value="Pkinase"/>
    <property type="match status" value="1"/>
</dbReference>
<dbReference type="RefSeq" id="WP_236404700.1">
    <property type="nucleotide sequence ID" value="NZ_JAKJHZ010000011.1"/>
</dbReference>
<keyword evidence="12" id="KW-1185">Reference proteome</keyword>
<feature type="compositionally biased region" description="Low complexity" evidence="8">
    <location>
        <begin position="266"/>
        <end position="287"/>
    </location>
</feature>
<evidence type="ECO:0000259" key="10">
    <source>
        <dbReference type="PROSITE" id="PS50011"/>
    </source>
</evidence>